<evidence type="ECO:0000313" key="3">
    <source>
        <dbReference type="EMBL" id="TPG17020.1"/>
    </source>
</evidence>
<sequence length="295" mass="31980">MNRRLALTAIATLVVTAAAPAVAATTSTAAPVQKQIGVASFNTWPNLTVTQARSDAKTISSRAGVDIIGWQEAEKLGPIYRTGPGRATSGGRVYSGNLDHGRWSTFVPSGAANAVPVSWRSDQFTLESTTVHLMHGGIAHKFPNRYVVRVRLHDKATGLSVAILNTHLNSSIDANGHPKDNVNTRRAVEHIAKLRDLVTRSTAKVVFVTGDFNIDATDDARVRDARFPVRQLGPVATSAWMRYPGDSKPTHGDRRIDYVWLKNASKTHAAFVDSFTVTGLKSDHNALVTKFRVHG</sequence>
<name>A0A502CWV5_9MICO</name>
<proteinExistence type="predicted"/>
<dbReference type="EMBL" id="RCZM01000003">
    <property type="protein sequence ID" value="TPG17020.1"/>
    <property type="molecule type" value="Genomic_DNA"/>
</dbReference>
<organism evidence="3 4">
    <name type="scientific">Pedococcus bigeumensis</name>
    <dbReference type="NCBI Taxonomy" id="433644"/>
    <lineage>
        <taxon>Bacteria</taxon>
        <taxon>Bacillati</taxon>
        <taxon>Actinomycetota</taxon>
        <taxon>Actinomycetes</taxon>
        <taxon>Micrococcales</taxon>
        <taxon>Intrasporangiaceae</taxon>
        <taxon>Pedococcus</taxon>
    </lineage>
</organism>
<comment type="caution">
    <text evidence="3">The sequence shown here is derived from an EMBL/GenBank/DDBJ whole genome shotgun (WGS) entry which is preliminary data.</text>
</comment>
<gene>
    <name evidence="3" type="ORF">EAH86_09560</name>
</gene>
<dbReference type="GO" id="GO:0003824">
    <property type="term" value="F:catalytic activity"/>
    <property type="evidence" value="ECO:0007669"/>
    <property type="project" value="InterPro"/>
</dbReference>
<dbReference type="RefSeq" id="WP_140739681.1">
    <property type="nucleotide sequence ID" value="NZ_RCZM01000003.1"/>
</dbReference>
<feature type="chain" id="PRO_5021493177" description="Endonuclease/exonuclease/phosphatase domain-containing protein" evidence="1">
    <location>
        <begin position="24"/>
        <end position="295"/>
    </location>
</feature>
<dbReference type="Gene3D" id="3.60.10.10">
    <property type="entry name" value="Endonuclease/exonuclease/phosphatase"/>
    <property type="match status" value="1"/>
</dbReference>
<feature type="domain" description="Endonuclease/exonuclease/phosphatase" evidence="2">
    <location>
        <begin position="64"/>
        <end position="284"/>
    </location>
</feature>
<accession>A0A502CWV5</accession>
<dbReference type="SUPFAM" id="SSF56219">
    <property type="entry name" value="DNase I-like"/>
    <property type="match status" value="1"/>
</dbReference>
<feature type="signal peptide" evidence="1">
    <location>
        <begin position="1"/>
        <end position="23"/>
    </location>
</feature>
<evidence type="ECO:0000256" key="1">
    <source>
        <dbReference type="SAM" id="SignalP"/>
    </source>
</evidence>
<keyword evidence="1" id="KW-0732">Signal</keyword>
<dbReference type="AlphaFoldDB" id="A0A502CWV5"/>
<evidence type="ECO:0000259" key="2">
    <source>
        <dbReference type="Pfam" id="PF03372"/>
    </source>
</evidence>
<dbReference type="InterPro" id="IPR036691">
    <property type="entry name" value="Endo/exonu/phosph_ase_sf"/>
</dbReference>
<keyword evidence="4" id="KW-1185">Reference proteome</keyword>
<dbReference type="InterPro" id="IPR005135">
    <property type="entry name" value="Endo/exonuclease/phosphatase"/>
</dbReference>
<protein>
    <recommendedName>
        <fullName evidence="2">Endonuclease/exonuclease/phosphatase domain-containing protein</fullName>
    </recommendedName>
</protein>
<dbReference type="Pfam" id="PF03372">
    <property type="entry name" value="Exo_endo_phos"/>
    <property type="match status" value="1"/>
</dbReference>
<dbReference type="Proteomes" id="UP000317722">
    <property type="component" value="Unassembled WGS sequence"/>
</dbReference>
<evidence type="ECO:0000313" key="4">
    <source>
        <dbReference type="Proteomes" id="UP000317722"/>
    </source>
</evidence>
<dbReference type="OrthoDB" id="4921630at2"/>
<reference evidence="3 4" key="1">
    <citation type="journal article" date="2019" name="Environ. Microbiol.">
        <title>Species interactions and distinct microbial communities in high Arctic permafrost affected cryosols are associated with the CH4 and CO2 gas fluxes.</title>
        <authorList>
            <person name="Altshuler I."/>
            <person name="Hamel J."/>
            <person name="Turney S."/>
            <person name="Magnuson E."/>
            <person name="Levesque R."/>
            <person name="Greer C."/>
            <person name="Whyte L.G."/>
        </authorList>
    </citation>
    <scope>NUCLEOTIDE SEQUENCE [LARGE SCALE GENOMIC DNA]</scope>
    <source>
        <strain evidence="3 4">S9.3A</strain>
    </source>
</reference>